<dbReference type="Proteomes" id="UP000187209">
    <property type="component" value="Unassembled WGS sequence"/>
</dbReference>
<evidence type="ECO:0008006" key="4">
    <source>
        <dbReference type="Google" id="ProtNLM"/>
    </source>
</evidence>
<reference evidence="2 3" key="1">
    <citation type="submission" date="2016-11" db="EMBL/GenBank/DDBJ databases">
        <title>The macronuclear genome of Stentor coeruleus: a giant cell with tiny introns.</title>
        <authorList>
            <person name="Slabodnick M."/>
            <person name="Ruby J.G."/>
            <person name="Reiff S.B."/>
            <person name="Swart E.C."/>
            <person name="Gosai S."/>
            <person name="Prabakaran S."/>
            <person name="Witkowska E."/>
            <person name="Larue G.E."/>
            <person name="Fisher S."/>
            <person name="Freeman R.M."/>
            <person name="Gunawardena J."/>
            <person name="Chu W."/>
            <person name="Stover N.A."/>
            <person name="Gregory B.D."/>
            <person name="Nowacki M."/>
            <person name="Derisi J."/>
            <person name="Roy S.W."/>
            <person name="Marshall W.F."/>
            <person name="Sood P."/>
        </authorList>
    </citation>
    <scope>NUCLEOTIDE SEQUENCE [LARGE SCALE GENOMIC DNA]</scope>
    <source>
        <strain evidence="2">WM001</strain>
    </source>
</reference>
<keyword evidence="3" id="KW-1185">Reference proteome</keyword>
<dbReference type="AlphaFoldDB" id="A0A1R2CP97"/>
<name>A0A1R2CP97_9CILI</name>
<dbReference type="OrthoDB" id="326331at2759"/>
<dbReference type="EMBL" id="MPUH01000094">
    <property type="protein sequence ID" value="OMJ90829.1"/>
    <property type="molecule type" value="Genomic_DNA"/>
</dbReference>
<evidence type="ECO:0000313" key="3">
    <source>
        <dbReference type="Proteomes" id="UP000187209"/>
    </source>
</evidence>
<gene>
    <name evidence="2" type="ORF">SteCoe_6696</name>
</gene>
<comment type="caution">
    <text evidence="2">The sequence shown here is derived from an EMBL/GenBank/DDBJ whole genome shotgun (WGS) entry which is preliminary data.</text>
</comment>
<organism evidence="2 3">
    <name type="scientific">Stentor coeruleus</name>
    <dbReference type="NCBI Taxonomy" id="5963"/>
    <lineage>
        <taxon>Eukaryota</taxon>
        <taxon>Sar</taxon>
        <taxon>Alveolata</taxon>
        <taxon>Ciliophora</taxon>
        <taxon>Postciliodesmatophora</taxon>
        <taxon>Heterotrichea</taxon>
        <taxon>Heterotrichida</taxon>
        <taxon>Stentoridae</taxon>
        <taxon>Stentor</taxon>
    </lineage>
</organism>
<accession>A0A1R2CP97</accession>
<protein>
    <recommendedName>
        <fullName evidence="4">Centrosomal protein of 70 kDa</fullName>
    </recommendedName>
</protein>
<evidence type="ECO:0000313" key="2">
    <source>
        <dbReference type="EMBL" id="OMJ90829.1"/>
    </source>
</evidence>
<sequence>MFSTHEDKSISNYIKSVQSQMSKISSVYEESDTPLNQYLQEKYDKAQNPQFNPGFSYSNSLENSLFTDNFKDESLQSIPKTSNFHILKHKDKIYTTDSDIKIHSLEYRIQELLKIQETLIKSIEDNKISAIKNMQNEKKLNLELKDKLNQAISRISNLEDLLKNDGKEKLEKYIKELEDSCESLRQENQFLINRFQCIYKDLQSIEVQSKSMTEEINMLKTKNSTLQNEIISLKAEKVENLKIIDGLTNEKVIKDQKVNEFINTIGQLEERIIDLKDLIQTISMNKYQEQSLKLDTSEASCRLLQLTKENEILKTQISSRLNTQTIQGKKKITTLEKLVDNMNLCSNFPKNRSKSAEKKCSSASSSKILRDLMKEIGLESPYCLIEVYKKILKENKLATKAMEFLDKIKSLLEKFSPQGVFKKPPSVKKVWKWVKKLADDFFRIKRISENNEETLRAFGKVKSLLNTVNDEESIQVLAKIITENDHLKLLANKIKIVLRLNRKIPLSELEAEINRRL</sequence>
<proteinExistence type="predicted"/>
<feature type="coiled-coil region" evidence="1">
    <location>
        <begin position="131"/>
        <end position="278"/>
    </location>
</feature>
<keyword evidence="1" id="KW-0175">Coiled coil</keyword>
<evidence type="ECO:0000256" key="1">
    <source>
        <dbReference type="SAM" id="Coils"/>
    </source>
</evidence>